<dbReference type="RefSeq" id="WP_318953303.1">
    <property type="nucleotide sequence ID" value="NZ_CP137555.1"/>
</dbReference>
<organism evidence="7 8">
    <name type="scientific">Microbulbifer pacificus</name>
    <dbReference type="NCBI Taxonomy" id="407164"/>
    <lineage>
        <taxon>Bacteria</taxon>
        <taxon>Pseudomonadati</taxon>
        <taxon>Pseudomonadota</taxon>
        <taxon>Gammaproteobacteria</taxon>
        <taxon>Cellvibrionales</taxon>
        <taxon>Microbulbiferaceae</taxon>
        <taxon>Microbulbifer</taxon>
    </lineage>
</organism>
<feature type="binding site" evidence="5">
    <location>
        <position position="306"/>
    </location>
    <ligand>
        <name>Fe cation</name>
        <dbReference type="ChEBI" id="CHEBI:24875"/>
    </ligand>
</feature>
<name>A0AAU0MY65_9GAMM</name>
<keyword evidence="4 5" id="KW-0408">Iron</keyword>
<dbReference type="InterPro" id="IPR005956">
    <property type="entry name" value="4OHPhenylPyrv_dOase"/>
</dbReference>
<evidence type="ECO:0000259" key="6">
    <source>
        <dbReference type="PROSITE" id="PS51819"/>
    </source>
</evidence>
<keyword evidence="8" id="KW-1185">Reference proteome</keyword>
<keyword evidence="2 5" id="KW-0479">Metal-binding</keyword>
<dbReference type="SUPFAM" id="SSF54593">
    <property type="entry name" value="Glyoxalase/Bleomycin resistance protein/Dihydroxybiphenyl dioxygenase"/>
    <property type="match status" value="1"/>
</dbReference>
<sequence length="338" mass="38402">METVTVLGLSFIEFSASDPDRFRMLFENMGFTEFKWCDDFDVTLHCEGEVHFIFNPSSYKPLREFRKSHVRGVSGIAFRVSNSLDAFSRAVALGAEPAERAQYGLYAIKGVGDSNVYFIDESEEKSLFAQFSYQKQLKDSSKYVKVDHLTHNLFPGGIKRYKEFYGRIFGFKSLRSFDIDGAKTGLISEVIASECRNIIIPLNETKDDKSQIAEFLKDYGGEGVQHVALLSNDLADVVEDLTRDGIEFQNTPDTYYENLNSRLPNHSESVERLRYHRILLDGGESQGGGYLLQIFTKNIIGPIFFEFIQRKGNQGFGEGNFKALFESIELDQVRRGVI</sequence>
<dbReference type="PROSITE" id="PS51819">
    <property type="entry name" value="VOC"/>
    <property type="match status" value="2"/>
</dbReference>
<dbReference type="EC" id="1.13.11.27" evidence="7"/>
<keyword evidence="7" id="KW-0223">Dioxygenase</keyword>
<dbReference type="EMBL" id="CP137555">
    <property type="protein sequence ID" value="WOX04827.1"/>
    <property type="molecule type" value="Genomic_DNA"/>
</dbReference>
<proteinExistence type="inferred from homology"/>
<dbReference type="InterPro" id="IPR037523">
    <property type="entry name" value="VOC_core"/>
</dbReference>
<evidence type="ECO:0000256" key="3">
    <source>
        <dbReference type="ARBA" id="ARBA00022737"/>
    </source>
</evidence>
<dbReference type="NCBIfam" id="TIGR01263">
    <property type="entry name" value="4HPPD"/>
    <property type="match status" value="1"/>
</dbReference>
<evidence type="ECO:0000313" key="7">
    <source>
        <dbReference type="EMBL" id="WOX04827.1"/>
    </source>
</evidence>
<dbReference type="InterPro" id="IPR004360">
    <property type="entry name" value="Glyas_Fos-R_dOase_dom"/>
</dbReference>
<dbReference type="Proteomes" id="UP001302477">
    <property type="component" value="Chromosome"/>
</dbReference>
<gene>
    <name evidence="7" type="primary">hppD</name>
    <name evidence="7" type="ORF">R5R33_13915</name>
</gene>
<dbReference type="Pfam" id="PF00903">
    <property type="entry name" value="Glyoxalase"/>
    <property type="match status" value="1"/>
</dbReference>
<dbReference type="Gene3D" id="3.10.180.10">
    <property type="entry name" value="2,3-Dihydroxybiphenyl 1,2-Dioxygenase, domain 1"/>
    <property type="match status" value="2"/>
</dbReference>
<dbReference type="GO" id="GO:0003868">
    <property type="term" value="F:4-hydroxyphenylpyruvate dioxygenase activity"/>
    <property type="evidence" value="ECO:0007669"/>
    <property type="project" value="UniProtKB-EC"/>
</dbReference>
<dbReference type="CDD" id="cd07250">
    <property type="entry name" value="HPPD_C_like"/>
    <property type="match status" value="1"/>
</dbReference>
<accession>A0AAU0MY65</accession>
<keyword evidence="3" id="KW-0677">Repeat</keyword>
<comment type="similarity">
    <text evidence="1">Belongs to the 4HPPD family.</text>
</comment>
<evidence type="ECO:0000256" key="5">
    <source>
        <dbReference type="PIRSR" id="PIRSR009283-1"/>
    </source>
</evidence>
<dbReference type="PIRSF" id="PIRSF009283">
    <property type="entry name" value="HPP_dOase"/>
    <property type="match status" value="1"/>
</dbReference>
<protein>
    <submittedName>
        <fullName evidence="7">4-hydroxyphenylpyruvate dioxygenase</fullName>
        <ecNumber evidence="7">1.13.11.27</ecNumber>
    </submittedName>
</protein>
<dbReference type="KEGG" id="mpaf:R5R33_13915"/>
<keyword evidence="7" id="KW-0560">Oxidoreductase</keyword>
<feature type="domain" description="VOC" evidence="6">
    <location>
        <begin position="8"/>
        <end position="134"/>
    </location>
</feature>
<dbReference type="Pfam" id="PF14696">
    <property type="entry name" value="Glyoxalase_5"/>
    <property type="match status" value="1"/>
</dbReference>
<dbReference type="PANTHER" id="PTHR11959:SF1">
    <property type="entry name" value="4-HYDROXYPHENYLPYRUVATE DIOXYGENASE"/>
    <property type="match status" value="1"/>
</dbReference>
<feature type="domain" description="VOC" evidence="6">
    <location>
        <begin position="145"/>
        <end position="297"/>
    </location>
</feature>
<dbReference type="InterPro" id="IPR029068">
    <property type="entry name" value="Glyas_Bleomycin-R_OHBP_Dase"/>
</dbReference>
<comment type="cofactor">
    <cofactor evidence="5">
        <name>Fe cation</name>
        <dbReference type="ChEBI" id="CHEBI:24875"/>
    </cofactor>
    <text evidence="5">Binds 1 Fe cation per subunit.</text>
</comment>
<evidence type="ECO:0000313" key="8">
    <source>
        <dbReference type="Proteomes" id="UP001302477"/>
    </source>
</evidence>
<evidence type="ECO:0000256" key="2">
    <source>
        <dbReference type="ARBA" id="ARBA00022723"/>
    </source>
</evidence>
<feature type="binding site" evidence="5">
    <location>
        <position position="226"/>
    </location>
    <ligand>
        <name>Fe cation</name>
        <dbReference type="ChEBI" id="CHEBI:24875"/>
    </ligand>
</feature>
<dbReference type="AlphaFoldDB" id="A0AAU0MY65"/>
<dbReference type="GO" id="GO:0006572">
    <property type="term" value="P:L-tyrosine catabolic process"/>
    <property type="evidence" value="ECO:0007669"/>
    <property type="project" value="TreeGrafter"/>
</dbReference>
<dbReference type="PANTHER" id="PTHR11959">
    <property type="entry name" value="4-HYDROXYPHENYLPYRUVATE DIOXYGENASE"/>
    <property type="match status" value="1"/>
</dbReference>
<feature type="binding site" evidence="5">
    <location>
        <position position="148"/>
    </location>
    <ligand>
        <name>Fe cation</name>
        <dbReference type="ChEBI" id="CHEBI:24875"/>
    </ligand>
</feature>
<evidence type="ECO:0000256" key="1">
    <source>
        <dbReference type="ARBA" id="ARBA00005877"/>
    </source>
</evidence>
<reference evidence="7 8" key="1">
    <citation type="submission" date="2023-10" db="EMBL/GenBank/DDBJ databases">
        <title>Description of Microbulbifer bruguierae sp. nov., isolated from the sediments of mangrove plant Bruguiera sexangula and comparative genomic analyses of the genus Microbulbifer.</title>
        <authorList>
            <person name="Long M."/>
        </authorList>
    </citation>
    <scope>NUCLEOTIDE SEQUENCE [LARGE SCALE GENOMIC DNA]</scope>
    <source>
        <strain evidence="7 8">SPO729</strain>
    </source>
</reference>
<dbReference type="InterPro" id="IPR041735">
    <property type="entry name" value="4OHPhenylPyrv_dOase_C"/>
</dbReference>
<dbReference type="GO" id="GO:0046872">
    <property type="term" value="F:metal ion binding"/>
    <property type="evidence" value="ECO:0007669"/>
    <property type="project" value="UniProtKB-KW"/>
</dbReference>
<evidence type="ECO:0000256" key="4">
    <source>
        <dbReference type="ARBA" id="ARBA00023004"/>
    </source>
</evidence>
<dbReference type="FunFam" id="3.10.180.10:FF:000007">
    <property type="entry name" value="4-hydroxyphenylpyruvate dioxygenase"/>
    <property type="match status" value="1"/>
</dbReference>